<name>A0A0F9RVT5_9ZZZZ</name>
<sequence length="87" mass="9841">MLLNELTRTDPRWHLALPIGGGFTYDHAIWVLDQLGGEIVTSNSQPDELSVVIAYPNRAERDEAKKKLRRLSRGKVKFTWGPGWVPA</sequence>
<dbReference type="EMBL" id="LAZR01002518">
    <property type="protein sequence ID" value="KKN29011.1"/>
    <property type="molecule type" value="Genomic_DNA"/>
</dbReference>
<protein>
    <submittedName>
        <fullName evidence="1">Uncharacterized protein</fullName>
    </submittedName>
</protein>
<dbReference type="AlphaFoldDB" id="A0A0F9RVT5"/>
<accession>A0A0F9RVT5</accession>
<organism evidence="1">
    <name type="scientific">marine sediment metagenome</name>
    <dbReference type="NCBI Taxonomy" id="412755"/>
    <lineage>
        <taxon>unclassified sequences</taxon>
        <taxon>metagenomes</taxon>
        <taxon>ecological metagenomes</taxon>
    </lineage>
</organism>
<gene>
    <name evidence="1" type="ORF">LCGC14_0848460</name>
</gene>
<proteinExistence type="predicted"/>
<reference evidence="1" key="1">
    <citation type="journal article" date="2015" name="Nature">
        <title>Complex archaea that bridge the gap between prokaryotes and eukaryotes.</title>
        <authorList>
            <person name="Spang A."/>
            <person name="Saw J.H."/>
            <person name="Jorgensen S.L."/>
            <person name="Zaremba-Niedzwiedzka K."/>
            <person name="Martijn J."/>
            <person name="Lind A.E."/>
            <person name="van Eijk R."/>
            <person name="Schleper C."/>
            <person name="Guy L."/>
            <person name="Ettema T.J."/>
        </authorList>
    </citation>
    <scope>NUCLEOTIDE SEQUENCE</scope>
</reference>
<evidence type="ECO:0000313" key="1">
    <source>
        <dbReference type="EMBL" id="KKN29011.1"/>
    </source>
</evidence>
<comment type="caution">
    <text evidence="1">The sequence shown here is derived from an EMBL/GenBank/DDBJ whole genome shotgun (WGS) entry which is preliminary data.</text>
</comment>